<keyword evidence="6" id="KW-0067">ATP-binding</keyword>
<evidence type="ECO:0000256" key="1">
    <source>
        <dbReference type="ARBA" id="ARBA00000642"/>
    </source>
</evidence>
<sequence length="320" mass="35068">MKSIKDAPIQIGTRVFVAADLDVPIENGVIKETYRLEGLLPTTKFIVEKGGIPIFGGHMGSPHGKVDDILSTRHLKSFFDTQLGTSGYVLLENLRFDIREENNDEQYARELADKADIYVNENFSTSHRRHASIAQLPKILPAFAGFRLESEIQHLTKILDSPEKPFVVVIGGAKLESKKPTVSKFIQLADYVLIGGKIGLDWTDEIPQNLILPLDYAENQLDIGPETVRKYVDIISTAKTVLWAGPMGFYEKDKYLLGTKSIAEAITGNPNCFSLIGGGDTVAAANRVGLLEKFSFVSTGGGSMLEFLVKKTLPGIEALG</sequence>
<keyword evidence="3 7" id="KW-0808">Transferase</keyword>
<evidence type="ECO:0000256" key="3">
    <source>
        <dbReference type="ARBA" id="ARBA00022679"/>
    </source>
</evidence>
<evidence type="ECO:0000256" key="2">
    <source>
        <dbReference type="ARBA" id="ARBA00013061"/>
    </source>
</evidence>
<evidence type="ECO:0000313" key="8">
    <source>
        <dbReference type="EMBL" id="RJR26906.1"/>
    </source>
</evidence>
<dbReference type="PRINTS" id="PR00477">
    <property type="entry name" value="PHGLYCKINASE"/>
</dbReference>
<dbReference type="GO" id="GO:0006094">
    <property type="term" value="P:gluconeogenesis"/>
    <property type="evidence" value="ECO:0007669"/>
    <property type="project" value="TreeGrafter"/>
</dbReference>
<reference evidence="8 9" key="1">
    <citation type="journal article" date="2017" name="ISME J.">
        <title>Energy and carbon metabolisms in a deep terrestrial subsurface fluid microbial community.</title>
        <authorList>
            <person name="Momper L."/>
            <person name="Jungbluth S.P."/>
            <person name="Lee M.D."/>
            <person name="Amend J.P."/>
        </authorList>
    </citation>
    <scope>NUCLEOTIDE SEQUENCE [LARGE SCALE GENOMIC DNA]</scope>
    <source>
        <strain evidence="8">SURF_46</strain>
    </source>
</reference>
<comment type="catalytic activity">
    <reaction evidence="1 7">
        <text>(2R)-3-phosphoglycerate + ATP = (2R)-3-phospho-glyceroyl phosphate + ADP</text>
        <dbReference type="Rhea" id="RHEA:14801"/>
        <dbReference type="ChEBI" id="CHEBI:30616"/>
        <dbReference type="ChEBI" id="CHEBI:57604"/>
        <dbReference type="ChEBI" id="CHEBI:58272"/>
        <dbReference type="ChEBI" id="CHEBI:456216"/>
        <dbReference type="EC" id="2.7.2.3"/>
    </reaction>
</comment>
<comment type="caution">
    <text evidence="8">The sequence shown here is derived from an EMBL/GenBank/DDBJ whole genome shotgun (WGS) entry which is preliminary data.</text>
</comment>
<organism evidence="8 9">
    <name type="scientific">candidate division WWE3 bacterium</name>
    <dbReference type="NCBI Taxonomy" id="2053526"/>
    <lineage>
        <taxon>Bacteria</taxon>
        <taxon>Katanobacteria</taxon>
    </lineage>
</organism>
<dbReference type="SUPFAM" id="SSF53748">
    <property type="entry name" value="Phosphoglycerate kinase"/>
    <property type="match status" value="1"/>
</dbReference>
<protein>
    <recommendedName>
        <fullName evidence="2 7">Phosphoglycerate kinase</fullName>
        <ecNumber evidence="2 7">2.7.2.3</ecNumber>
    </recommendedName>
</protein>
<dbReference type="GO" id="GO:0006096">
    <property type="term" value="P:glycolytic process"/>
    <property type="evidence" value="ECO:0007669"/>
    <property type="project" value="InterPro"/>
</dbReference>
<dbReference type="PANTHER" id="PTHR11406">
    <property type="entry name" value="PHOSPHOGLYCERATE KINASE"/>
    <property type="match status" value="1"/>
</dbReference>
<dbReference type="InterPro" id="IPR001576">
    <property type="entry name" value="Phosphoglycerate_kinase"/>
</dbReference>
<dbReference type="EMBL" id="QZJF01000017">
    <property type="protein sequence ID" value="RJR26906.1"/>
    <property type="molecule type" value="Genomic_DNA"/>
</dbReference>
<proteinExistence type="inferred from homology"/>
<evidence type="ECO:0000313" key="9">
    <source>
        <dbReference type="Proteomes" id="UP000265540"/>
    </source>
</evidence>
<dbReference type="Proteomes" id="UP000265540">
    <property type="component" value="Unassembled WGS sequence"/>
</dbReference>
<keyword evidence="4" id="KW-0547">Nucleotide-binding</keyword>
<evidence type="ECO:0000256" key="5">
    <source>
        <dbReference type="ARBA" id="ARBA00022777"/>
    </source>
</evidence>
<dbReference type="AlphaFoldDB" id="A0A3A4ZK30"/>
<evidence type="ECO:0000256" key="7">
    <source>
        <dbReference type="RuleBase" id="RU000532"/>
    </source>
</evidence>
<dbReference type="GO" id="GO:0005524">
    <property type="term" value="F:ATP binding"/>
    <property type="evidence" value="ECO:0007669"/>
    <property type="project" value="UniProtKB-KW"/>
</dbReference>
<evidence type="ECO:0000256" key="4">
    <source>
        <dbReference type="ARBA" id="ARBA00022741"/>
    </source>
</evidence>
<gene>
    <name evidence="8" type="ORF">C4561_03970</name>
</gene>
<dbReference type="InterPro" id="IPR015824">
    <property type="entry name" value="Phosphoglycerate_kinase_N"/>
</dbReference>
<dbReference type="Gene3D" id="3.40.50.1260">
    <property type="entry name" value="Phosphoglycerate kinase, N-terminal domain"/>
    <property type="match status" value="4"/>
</dbReference>
<name>A0A3A4ZK30_UNCKA</name>
<dbReference type="PANTHER" id="PTHR11406:SF23">
    <property type="entry name" value="PHOSPHOGLYCERATE KINASE 1, CHLOROPLASTIC-RELATED"/>
    <property type="match status" value="1"/>
</dbReference>
<dbReference type="GO" id="GO:0005829">
    <property type="term" value="C:cytosol"/>
    <property type="evidence" value="ECO:0007669"/>
    <property type="project" value="TreeGrafter"/>
</dbReference>
<dbReference type="GO" id="GO:0043531">
    <property type="term" value="F:ADP binding"/>
    <property type="evidence" value="ECO:0007669"/>
    <property type="project" value="TreeGrafter"/>
</dbReference>
<dbReference type="InterPro" id="IPR036043">
    <property type="entry name" value="Phosphoglycerate_kinase_sf"/>
</dbReference>
<accession>A0A3A4ZK30</accession>
<keyword evidence="5 7" id="KW-0418">Kinase</keyword>
<evidence type="ECO:0000256" key="6">
    <source>
        <dbReference type="ARBA" id="ARBA00022840"/>
    </source>
</evidence>
<dbReference type="GO" id="GO:0004618">
    <property type="term" value="F:phosphoglycerate kinase activity"/>
    <property type="evidence" value="ECO:0007669"/>
    <property type="project" value="UniProtKB-EC"/>
</dbReference>
<dbReference type="Pfam" id="PF00162">
    <property type="entry name" value="PGK"/>
    <property type="match status" value="3"/>
</dbReference>
<dbReference type="EC" id="2.7.2.3" evidence="2 7"/>
<comment type="similarity">
    <text evidence="7">Belongs to the phosphoglycerate kinase family.</text>
</comment>